<reference evidence="1 2" key="1">
    <citation type="submission" date="2019-12" db="EMBL/GenBank/DDBJ databases">
        <title>Comparative genomics gives insights into the taxonomy of the Azoarcus-Aromatoleum group and reveals separate origins of nif in the plant-associated Azoarcus and non-plant-associated Aromatoleum sub-groups.</title>
        <authorList>
            <person name="Lafos M."/>
            <person name="Maluk M."/>
            <person name="Batista M."/>
            <person name="Junghare M."/>
            <person name="Carmona M."/>
            <person name="Faoro H."/>
            <person name="Cruz L.M."/>
            <person name="Battistoni F."/>
            <person name="De Souza E."/>
            <person name="Pedrosa F."/>
            <person name="Chen W.-M."/>
            <person name="Poole P.S."/>
            <person name="Dixon R.A."/>
            <person name="James E.K."/>
        </authorList>
    </citation>
    <scope>NUCLEOTIDE SEQUENCE [LARGE SCALE GENOMIC DNA]</scope>
    <source>
        <strain evidence="1 2">Td21</strain>
    </source>
</reference>
<gene>
    <name evidence="1" type="ORF">GPA22_03840</name>
</gene>
<evidence type="ECO:0000313" key="1">
    <source>
        <dbReference type="EMBL" id="NMG42868.1"/>
    </source>
</evidence>
<name>A0ABX1PU32_9RHOO</name>
<dbReference type="Proteomes" id="UP000623795">
    <property type="component" value="Unassembled WGS sequence"/>
</dbReference>
<keyword evidence="2" id="KW-1185">Reference proteome</keyword>
<evidence type="ECO:0008006" key="3">
    <source>
        <dbReference type="Google" id="ProtNLM"/>
    </source>
</evidence>
<dbReference type="RefSeq" id="WP_169254775.1">
    <property type="nucleotide sequence ID" value="NZ_WTVN01000003.1"/>
</dbReference>
<comment type="caution">
    <text evidence="1">The sequence shown here is derived from an EMBL/GenBank/DDBJ whole genome shotgun (WGS) entry which is preliminary data.</text>
</comment>
<evidence type="ECO:0000313" key="2">
    <source>
        <dbReference type="Proteomes" id="UP000623795"/>
    </source>
</evidence>
<accession>A0ABX1PU32</accession>
<protein>
    <recommendedName>
        <fullName evidence="3">Type II restriction enzyme</fullName>
    </recommendedName>
</protein>
<dbReference type="EMBL" id="WTVN01000003">
    <property type="protein sequence ID" value="NMG42868.1"/>
    <property type="molecule type" value="Genomic_DNA"/>
</dbReference>
<organism evidence="1 2">
    <name type="scientific">Aromatoleum toluvorans</name>
    <dbReference type="NCBI Taxonomy" id="92002"/>
    <lineage>
        <taxon>Bacteria</taxon>
        <taxon>Pseudomonadati</taxon>
        <taxon>Pseudomonadota</taxon>
        <taxon>Betaproteobacteria</taxon>
        <taxon>Rhodocyclales</taxon>
        <taxon>Rhodocyclaceae</taxon>
        <taxon>Aromatoleum</taxon>
    </lineage>
</organism>
<sequence length="418" mass="47388">MKQTLQPIAQAYKSDRESVYNTWFVSSEDRLKAFRSIRRGVGAVVEDIRQHRFPNDFKGSSLEFVLSCIAEQKQVFEGAAHPFYWKPKLRIPDIYENDANKQAFGEFLHACLKTTDVGALEKEVLKLAGRGIKGLGPAVANILYFLHPELFPPFNTAMLNGFNALFQAKKKLGSWESYLEMRETIIQANSTLGTLSRDLGAFSGMLFEIGVGRLAPDASGQGTLIAAQEKLEQLRRKRHTQVEQDLAEERLHTKVQYQLSELGRALGYDILVARNDRSAQYQGRMLGYHSLEGLPDLGLPPEVHATAELIDVLWLYKGKAQIAAAFEVEKSTSIYSGILRLTDMALSIPGKEEHLYLVAPAMREREIIEQLKRPMFRRPDEFSLGYILFEDLDRHFESLCKLGDDHRILDKLACRCCF</sequence>
<proteinExistence type="predicted"/>